<protein>
    <submittedName>
        <fullName evidence="1">Uncharacterized protein</fullName>
    </submittedName>
</protein>
<evidence type="ECO:0000313" key="1">
    <source>
        <dbReference type="EMBL" id="AFS54444.1"/>
    </source>
</evidence>
<accession>J9ZDG5</accession>
<proteinExistence type="predicted"/>
<gene>
    <name evidence="1" type="ordered locus">LFML04_2253</name>
</gene>
<reference evidence="1 2" key="1">
    <citation type="journal article" date="2011" name="J. Microbiol.">
        <title>Complete genome of Leptospirillum ferriphilum ML-04 provides insight into its physiology and environmental adaptation.</title>
        <authorList>
            <person name="Mi S."/>
            <person name="Song J."/>
            <person name="Lin J."/>
            <person name="Che Y."/>
            <person name="Zheng H."/>
            <person name="Lin J."/>
        </authorList>
    </citation>
    <scope>NUCLEOTIDE SEQUENCE [LARGE SCALE GENOMIC DNA]</scope>
    <source>
        <strain evidence="1 2">ML-04</strain>
    </source>
</reference>
<dbReference type="AlphaFoldDB" id="J9ZDG5"/>
<organism evidence="1 2">
    <name type="scientific">Leptospirillum ferriphilum (strain ML-04)</name>
    <dbReference type="NCBI Taxonomy" id="1048260"/>
    <lineage>
        <taxon>Bacteria</taxon>
        <taxon>Pseudomonadati</taxon>
        <taxon>Nitrospirota</taxon>
        <taxon>Nitrospiria</taxon>
        <taxon>Nitrospirales</taxon>
        <taxon>Nitrospiraceae</taxon>
        <taxon>Leptospirillum</taxon>
    </lineage>
</organism>
<dbReference type="HOGENOM" id="CLU_2437233_0_0_0"/>
<evidence type="ECO:0000313" key="2">
    <source>
        <dbReference type="Proteomes" id="UP000006177"/>
    </source>
</evidence>
<dbReference type="Proteomes" id="UP000006177">
    <property type="component" value="Chromosome"/>
</dbReference>
<dbReference type="PATRIC" id="fig|1048260.3.peg.2454"/>
<sequence length="90" mass="9888">MSDGLGISCRTVSGVSKINSRAVFPSIHHNRFKVSFFETGIQRSFSIVSLNAGPDISLHRSCPACFISSFPHPRNINCSDPANVIREIVR</sequence>
<dbReference type="KEGG" id="lfi:LFML04_2253"/>
<dbReference type="EMBL" id="CP002919">
    <property type="protein sequence ID" value="AFS54444.1"/>
    <property type="molecule type" value="Genomic_DNA"/>
</dbReference>
<dbReference type="STRING" id="1048260.LFML04_2253"/>
<name>J9ZDG5_LEPFM</name>